<organism evidence="1 2">
    <name type="scientific">Hexamita inflata</name>
    <dbReference type="NCBI Taxonomy" id="28002"/>
    <lineage>
        <taxon>Eukaryota</taxon>
        <taxon>Metamonada</taxon>
        <taxon>Diplomonadida</taxon>
        <taxon>Hexamitidae</taxon>
        <taxon>Hexamitinae</taxon>
        <taxon>Hexamita</taxon>
    </lineage>
</organism>
<gene>
    <name evidence="1" type="ORF">HINF_LOCUS6026</name>
</gene>
<evidence type="ECO:0000313" key="1">
    <source>
        <dbReference type="EMBL" id="CAL5980107.1"/>
    </source>
</evidence>
<keyword evidence="2" id="KW-1185">Reference proteome</keyword>
<sequence length="113" mass="13033">MYDDSMVRVQIYIMQNAKLKNKSFSGIASQGETNESSANKMKTQEIRLNRNLRQLNRQKKISQIPQQRARSRAFRVNMTAYENALQFQWNNDTQSSRIAQTNNKVTACLVTSG</sequence>
<dbReference type="Proteomes" id="UP001642409">
    <property type="component" value="Unassembled WGS sequence"/>
</dbReference>
<reference evidence="1 2" key="1">
    <citation type="submission" date="2024-07" db="EMBL/GenBank/DDBJ databases">
        <authorList>
            <person name="Akdeniz Z."/>
        </authorList>
    </citation>
    <scope>NUCLEOTIDE SEQUENCE [LARGE SCALE GENOMIC DNA]</scope>
</reference>
<proteinExistence type="predicted"/>
<protein>
    <submittedName>
        <fullName evidence="1">Hypothetical_protein</fullName>
    </submittedName>
</protein>
<evidence type="ECO:0000313" key="2">
    <source>
        <dbReference type="Proteomes" id="UP001642409"/>
    </source>
</evidence>
<comment type="caution">
    <text evidence="1">The sequence shown here is derived from an EMBL/GenBank/DDBJ whole genome shotgun (WGS) entry which is preliminary data.</text>
</comment>
<accession>A0ABP1GY95</accession>
<dbReference type="EMBL" id="CAXDID020000011">
    <property type="protein sequence ID" value="CAL5980107.1"/>
    <property type="molecule type" value="Genomic_DNA"/>
</dbReference>
<name>A0ABP1GY95_9EUKA</name>